<dbReference type="EMBL" id="CP106679">
    <property type="protein sequence ID" value="UXP30768.1"/>
    <property type="molecule type" value="Genomic_DNA"/>
</dbReference>
<sequence length="184" mass="21442">MSKVKHHIILNKSQIQVDGTNLDVKHSFDGLKSFLSFLYKYLNLDYPKYHKMDNLSKLGFIGVEFLKSKIDLSTYKDDEIAMHFQNASASLDTDRLHQQNINEGKAASPANFVYTLPNIVLGEIAIRNKWYGENLFLLKDAFDYNQWMKTNEVLFRRNKANLVIGGWVEVLEEDFELQLYLIEK</sequence>
<evidence type="ECO:0000313" key="1">
    <source>
        <dbReference type="EMBL" id="UXP30768.1"/>
    </source>
</evidence>
<reference evidence="1" key="1">
    <citation type="submission" date="2022-09" db="EMBL/GenBank/DDBJ databases">
        <title>Comparative genomics and taxonomic characterization of three novel marine species of genus Reichenbachiella exhibiting antioxidant and polysaccharide degradation activities.</title>
        <authorList>
            <person name="Muhammad N."/>
            <person name="Lee Y.-J."/>
            <person name="Ko J."/>
            <person name="Kim S.-G."/>
        </authorList>
    </citation>
    <scope>NUCLEOTIDE SEQUENCE</scope>
    <source>
        <strain evidence="1">BKB1-1</strain>
    </source>
</reference>
<organism evidence="1 2">
    <name type="scientific">Reichenbachiella agarivorans</name>
    <dbReference type="NCBI Taxonomy" id="2979464"/>
    <lineage>
        <taxon>Bacteria</taxon>
        <taxon>Pseudomonadati</taxon>
        <taxon>Bacteroidota</taxon>
        <taxon>Cytophagia</taxon>
        <taxon>Cytophagales</taxon>
        <taxon>Reichenbachiellaceae</taxon>
        <taxon>Reichenbachiella</taxon>
    </lineage>
</organism>
<name>A0ABY6CJT6_9BACT</name>
<evidence type="ECO:0000313" key="2">
    <source>
        <dbReference type="Proteomes" id="UP001065174"/>
    </source>
</evidence>
<dbReference type="Proteomes" id="UP001065174">
    <property type="component" value="Chromosome"/>
</dbReference>
<protein>
    <submittedName>
        <fullName evidence="1">3-oxoacyl-ACP synthase</fullName>
    </submittedName>
</protein>
<proteinExistence type="predicted"/>
<keyword evidence="2" id="KW-1185">Reference proteome</keyword>
<accession>A0ABY6CJT6</accession>
<gene>
    <name evidence="1" type="ORF">N6H18_10430</name>
</gene>
<dbReference type="RefSeq" id="WP_262308214.1">
    <property type="nucleotide sequence ID" value="NZ_CP106679.1"/>
</dbReference>